<dbReference type="PANTHER" id="PTHR47268">
    <property type="entry name" value="ACYLPHOSPHATASE"/>
    <property type="match status" value="1"/>
</dbReference>
<name>A0A398BBZ2_9BACI</name>
<dbReference type="InterPro" id="IPR001792">
    <property type="entry name" value="Acylphosphatase-like_dom"/>
</dbReference>
<evidence type="ECO:0000259" key="7">
    <source>
        <dbReference type="PROSITE" id="PS51160"/>
    </source>
</evidence>
<keyword evidence="5" id="KW-0378">Hydrolase</keyword>
<dbReference type="Gene3D" id="3.30.70.100">
    <property type="match status" value="1"/>
</dbReference>
<comment type="catalytic activity">
    <reaction evidence="4 5">
        <text>an acyl phosphate + H2O = a carboxylate + phosphate + H(+)</text>
        <dbReference type="Rhea" id="RHEA:14965"/>
        <dbReference type="ChEBI" id="CHEBI:15377"/>
        <dbReference type="ChEBI" id="CHEBI:15378"/>
        <dbReference type="ChEBI" id="CHEBI:29067"/>
        <dbReference type="ChEBI" id="CHEBI:43474"/>
        <dbReference type="ChEBI" id="CHEBI:59918"/>
        <dbReference type="EC" id="3.6.1.7"/>
    </reaction>
</comment>
<dbReference type="GO" id="GO:0003998">
    <property type="term" value="F:acylphosphatase activity"/>
    <property type="evidence" value="ECO:0007669"/>
    <property type="project" value="UniProtKB-EC"/>
</dbReference>
<dbReference type="InterPro" id="IPR036046">
    <property type="entry name" value="Acylphosphatase-like_dom_sf"/>
</dbReference>
<dbReference type="EMBL" id="QWVT01000016">
    <property type="protein sequence ID" value="RID85206.1"/>
    <property type="molecule type" value="Genomic_DNA"/>
</dbReference>
<organism evidence="8 9">
    <name type="scientific">Mesobacillus zeae</name>
    <dbReference type="NCBI Taxonomy" id="1917180"/>
    <lineage>
        <taxon>Bacteria</taxon>
        <taxon>Bacillati</taxon>
        <taxon>Bacillota</taxon>
        <taxon>Bacilli</taxon>
        <taxon>Bacillales</taxon>
        <taxon>Bacillaceae</taxon>
        <taxon>Mesobacillus</taxon>
    </lineage>
</organism>
<dbReference type="Pfam" id="PF00708">
    <property type="entry name" value="Acylphosphatase"/>
    <property type="match status" value="1"/>
</dbReference>
<feature type="active site" evidence="5">
    <location>
        <position position="19"/>
    </location>
</feature>
<dbReference type="PROSITE" id="PS51160">
    <property type="entry name" value="ACYLPHOSPHATASE_3"/>
    <property type="match status" value="1"/>
</dbReference>
<evidence type="ECO:0000256" key="4">
    <source>
        <dbReference type="ARBA" id="ARBA00047645"/>
    </source>
</evidence>
<feature type="active site" evidence="5">
    <location>
        <position position="37"/>
    </location>
</feature>
<dbReference type="AlphaFoldDB" id="A0A398BBZ2"/>
<dbReference type="EC" id="3.6.1.7" evidence="2 5"/>
<dbReference type="SUPFAM" id="SSF54975">
    <property type="entry name" value="Acylphosphatase/BLUF domain-like"/>
    <property type="match status" value="1"/>
</dbReference>
<gene>
    <name evidence="8" type="ORF">D1970_10260</name>
</gene>
<evidence type="ECO:0000256" key="3">
    <source>
        <dbReference type="ARBA" id="ARBA00015991"/>
    </source>
</evidence>
<evidence type="ECO:0000256" key="1">
    <source>
        <dbReference type="ARBA" id="ARBA00005614"/>
    </source>
</evidence>
<feature type="domain" description="Acylphosphatase-like" evidence="7">
    <location>
        <begin position="4"/>
        <end position="91"/>
    </location>
</feature>
<protein>
    <recommendedName>
        <fullName evidence="3 5">acylphosphatase</fullName>
        <ecNumber evidence="2 5">3.6.1.7</ecNumber>
    </recommendedName>
</protein>
<sequence length="91" mass="10401">MLIQLQIVVSGRVQGVGYRYYAQMKAIQYGITGWVTNQADGAVKIIATGTKENLKVFIEDLRRGNPFASVDRLEYHECEHADTWQSFTIKY</sequence>
<accession>A0A398BBZ2</accession>
<dbReference type="OrthoDB" id="9808093at2"/>
<dbReference type="InterPro" id="IPR020456">
    <property type="entry name" value="Acylphosphatase"/>
</dbReference>
<comment type="similarity">
    <text evidence="1 6">Belongs to the acylphosphatase family.</text>
</comment>
<reference evidence="8 9" key="1">
    <citation type="submission" date="2018-08" db="EMBL/GenBank/DDBJ databases">
        <title>Bacillus jemisoniae sp. nov., Bacillus chryseoplanitiae sp. nov., Bacillus resnikiae sp. nov., and Bacillus frankliniae sp. nov., isolated from Viking spacecraft and associated surfaces.</title>
        <authorList>
            <person name="Seuylemezian A."/>
            <person name="Vaishampayan P."/>
        </authorList>
    </citation>
    <scope>NUCLEOTIDE SEQUENCE [LARGE SCALE GENOMIC DNA]</scope>
    <source>
        <strain evidence="8 9">JJ-247</strain>
    </source>
</reference>
<dbReference type="Proteomes" id="UP000265816">
    <property type="component" value="Unassembled WGS sequence"/>
</dbReference>
<proteinExistence type="inferred from homology"/>
<keyword evidence="9" id="KW-1185">Reference proteome</keyword>
<evidence type="ECO:0000313" key="9">
    <source>
        <dbReference type="Proteomes" id="UP000265816"/>
    </source>
</evidence>
<dbReference type="PANTHER" id="PTHR47268:SF4">
    <property type="entry name" value="ACYLPHOSPHATASE"/>
    <property type="match status" value="1"/>
</dbReference>
<comment type="caution">
    <text evidence="8">The sequence shown here is derived from an EMBL/GenBank/DDBJ whole genome shotgun (WGS) entry which is preliminary data.</text>
</comment>
<evidence type="ECO:0000256" key="5">
    <source>
        <dbReference type="PROSITE-ProRule" id="PRU00520"/>
    </source>
</evidence>
<evidence type="ECO:0000256" key="6">
    <source>
        <dbReference type="RuleBase" id="RU004168"/>
    </source>
</evidence>
<evidence type="ECO:0000313" key="8">
    <source>
        <dbReference type="EMBL" id="RID85206.1"/>
    </source>
</evidence>
<evidence type="ECO:0000256" key="2">
    <source>
        <dbReference type="ARBA" id="ARBA00012150"/>
    </source>
</evidence>